<dbReference type="PANTHER" id="PTHR43130:SF3">
    <property type="entry name" value="HTH-TYPE TRANSCRIPTIONAL REGULATOR RV1931C"/>
    <property type="match status" value="1"/>
</dbReference>
<evidence type="ECO:0000313" key="5">
    <source>
        <dbReference type="EMBL" id="MCV7023187.1"/>
    </source>
</evidence>
<dbReference type="Gene3D" id="3.40.50.880">
    <property type="match status" value="1"/>
</dbReference>
<keyword evidence="3" id="KW-0804">Transcription</keyword>
<feature type="domain" description="HTH araC/xylS-type" evidence="4">
    <location>
        <begin position="225"/>
        <end position="322"/>
    </location>
</feature>
<dbReference type="PROSITE" id="PS00041">
    <property type="entry name" value="HTH_ARAC_FAMILY_1"/>
    <property type="match status" value="1"/>
</dbReference>
<keyword evidence="2" id="KW-0238">DNA-binding</keyword>
<evidence type="ECO:0000313" key="6">
    <source>
        <dbReference type="Proteomes" id="UP001207528"/>
    </source>
</evidence>
<name>A0AAW5SIF6_MYCNV</name>
<dbReference type="InterPro" id="IPR002818">
    <property type="entry name" value="DJ-1/PfpI"/>
</dbReference>
<sequence length="329" mass="35120">MRHNDGVVAGAGSRVVVIVVFDDVTMLDVAGAGEVFAEANRFGGDYEVRIASVDGCDVTTSIGIRMGVTDPITSIEYADTVLVAGSDTIPSRPIDPALVEAVKSVAGRTRRLGSICTGSFILAQAGLLSGRRATTHWRETRRLARAFPEITVEPDALFVRDGDVFTSAGVSSGIDLALALVEQDHGADLVREVARWLVVYLKRAGGQSQFSALIESNPPPQSALRVVTEAIAANPAADHSVKSLAVRASLSTRQMTRLFRAELGMTPAEYVEMIRIDAARAALDAGRTVTDTAHLAGFGSTETLRRAFVEHLGVSPKAYRDRFRTAIRG</sequence>
<reference evidence="5" key="1">
    <citation type="submission" date="2020-07" db="EMBL/GenBank/DDBJ databases">
        <authorList>
            <person name="Pettersson B.M.F."/>
            <person name="Behra P.R.K."/>
            <person name="Ramesh M."/>
            <person name="Das S."/>
            <person name="Dasgupta S."/>
            <person name="Kirsebom L.A."/>
        </authorList>
    </citation>
    <scope>NUCLEOTIDE SEQUENCE</scope>
    <source>
        <strain evidence="5">DSM 44203</strain>
    </source>
</reference>
<dbReference type="EMBL" id="JACKTI010000024">
    <property type="protein sequence ID" value="MCV7023187.1"/>
    <property type="molecule type" value="Genomic_DNA"/>
</dbReference>
<dbReference type="GO" id="GO:0003700">
    <property type="term" value="F:DNA-binding transcription factor activity"/>
    <property type="evidence" value="ECO:0007669"/>
    <property type="project" value="InterPro"/>
</dbReference>
<dbReference type="InterPro" id="IPR018062">
    <property type="entry name" value="HTH_AraC-typ_CS"/>
</dbReference>
<dbReference type="InterPro" id="IPR009057">
    <property type="entry name" value="Homeodomain-like_sf"/>
</dbReference>
<dbReference type="InterPro" id="IPR018060">
    <property type="entry name" value="HTH_AraC"/>
</dbReference>
<dbReference type="RefSeq" id="WP_201028880.1">
    <property type="nucleotide sequence ID" value="NZ_BCTA01000052.1"/>
</dbReference>
<dbReference type="InterPro" id="IPR029062">
    <property type="entry name" value="Class_I_gatase-like"/>
</dbReference>
<dbReference type="PANTHER" id="PTHR43130">
    <property type="entry name" value="ARAC-FAMILY TRANSCRIPTIONAL REGULATOR"/>
    <property type="match status" value="1"/>
</dbReference>
<dbReference type="SUPFAM" id="SSF46689">
    <property type="entry name" value="Homeodomain-like"/>
    <property type="match status" value="2"/>
</dbReference>
<evidence type="ECO:0000256" key="1">
    <source>
        <dbReference type="ARBA" id="ARBA00023015"/>
    </source>
</evidence>
<dbReference type="Pfam" id="PF01965">
    <property type="entry name" value="DJ-1_PfpI"/>
    <property type="match status" value="1"/>
</dbReference>
<dbReference type="Gene3D" id="1.10.10.60">
    <property type="entry name" value="Homeodomain-like"/>
    <property type="match status" value="1"/>
</dbReference>
<dbReference type="PROSITE" id="PS01124">
    <property type="entry name" value="HTH_ARAC_FAMILY_2"/>
    <property type="match status" value="1"/>
</dbReference>
<keyword evidence="1" id="KW-0805">Transcription regulation</keyword>
<evidence type="ECO:0000256" key="3">
    <source>
        <dbReference type="ARBA" id="ARBA00023163"/>
    </source>
</evidence>
<proteinExistence type="predicted"/>
<gene>
    <name evidence="5" type="ORF">H7I77_07440</name>
</gene>
<evidence type="ECO:0000256" key="2">
    <source>
        <dbReference type="ARBA" id="ARBA00023125"/>
    </source>
</evidence>
<dbReference type="Pfam" id="PF12833">
    <property type="entry name" value="HTH_18"/>
    <property type="match status" value="1"/>
</dbReference>
<protein>
    <submittedName>
        <fullName evidence="5">GlxA family transcriptional regulator</fullName>
    </submittedName>
</protein>
<reference evidence="5" key="2">
    <citation type="journal article" date="2022" name="BMC Genomics">
        <title>Comparative genome analysis of mycobacteria focusing on tRNA and non-coding RNA.</title>
        <authorList>
            <person name="Behra P.R.K."/>
            <person name="Pettersson B.M.F."/>
            <person name="Ramesh M."/>
            <person name="Das S."/>
            <person name="Dasgupta S."/>
            <person name="Kirsebom L.A."/>
        </authorList>
    </citation>
    <scope>NUCLEOTIDE SEQUENCE</scope>
    <source>
        <strain evidence="5">DSM 44203</strain>
    </source>
</reference>
<accession>A0AAW5SIF6</accession>
<dbReference type="Proteomes" id="UP001207528">
    <property type="component" value="Unassembled WGS sequence"/>
</dbReference>
<dbReference type="InterPro" id="IPR052158">
    <property type="entry name" value="INH-QAR"/>
</dbReference>
<evidence type="ECO:0000259" key="4">
    <source>
        <dbReference type="PROSITE" id="PS01124"/>
    </source>
</evidence>
<dbReference type="AlphaFoldDB" id="A0AAW5SIF6"/>
<comment type="caution">
    <text evidence="5">The sequence shown here is derived from an EMBL/GenBank/DDBJ whole genome shotgun (WGS) entry which is preliminary data.</text>
</comment>
<dbReference type="GO" id="GO:0043565">
    <property type="term" value="F:sequence-specific DNA binding"/>
    <property type="evidence" value="ECO:0007669"/>
    <property type="project" value="InterPro"/>
</dbReference>
<dbReference type="SUPFAM" id="SSF52317">
    <property type="entry name" value="Class I glutamine amidotransferase-like"/>
    <property type="match status" value="1"/>
</dbReference>
<dbReference type="CDD" id="cd03137">
    <property type="entry name" value="GATase1_AraC_1"/>
    <property type="match status" value="1"/>
</dbReference>
<dbReference type="SMART" id="SM00342">
    <property type="entry name" value="HTH_ARAC"/>
    <property type="match status" value="1"/>
</dbReference>
<organism evidence="5 6">
    <name type="scientific">Mycolicibacterium novocastrense</name>
    <name type="common">Mycobacterium novocastrense</name>
    <dbReference type="NCBI Taxonomy" id="59813"/>
    <lineage>
        <taxon>Bacteria</taxon>
        <taxon>Bacillati</taxon>
        <taxon>Actinomycetota</taxon>
        <taxon>Actinomycetes</taxon>
        <taxon>Mycobacteriales</taxon>
        <taxon>Mycobacteriaceae</taxon>
        <taxon>Mycolicibacterium</taxon>
    </lineage>
</organism>